<dbReference type="GO" id="GO:0003676">
    <property type="term" value="F:nucleic acid binding"/>
    <property type="evidence" value="ECO:0007669"/>
    <property type="project" value="InterPro"/>
</dbReference>
<dbReference type="GO" id="GO:0015074">
    <property type="term" value="P:DNA integration"/>
    <property type="evidence" value="ECO:0007669"/>
    <property type="project" value="InterPro"/>
</dbReference>
<evidence type="ECO:0000313" key="5">
    <source>
        <dbReference type="Proteomes" id="UP000228593"/>
    </source>
</evidence>
<dbReference type="InterPro" id="IPR054353">
    <property type="entry name" value="IstA-like_C"/>
</dbReference>
<dbReference type="InterPro" id="IPR001584">
    <property type="entry name" value="Integrase_cat-core"/>
</dbReference>
<dbReference type="PROSITE" id="PS50532">
    <property type="entry name" value="HTH_IS408"/>
    <property type="match status" value="1"/>
</dbReference>
<dbReference type="InterPro" id="IPR012337">
    <property type="entry name" value="RNaseH-like_sf"/>
</dbReference>
<dbReference type="PANTHER" id="PTHR35004">
    <property type="entry name" value="TRANSPOSASE RV3428C-RELATED"/>
    <property type="match status" value="1"/>
</dbReference>
<proteinExistence type="inferred from homology"/>
<dbReference type="InterPro" id="IPR036397">
    <property type="entry name" value="RNaseH_sf"/>
</dbReference>
<dbReference type="AlphaFoldDB" id="A0A2G8SVM2"/>
<feature type="domain" description="HTH IS408-type" evidence="2">
    <location>
        <begin position="11"/>
        <end position="90"/>
    </location>
</feature>
<feature type="domain" description="Integrase catalytic" evidence="3">
    <location>
        <begin position="132"/>
        <end position="326"/>
    </location>
</feature>
<name>A0A2G8SVM2_9BURK</name>
<dbReference type="OrthoDB" id="3542865at2"/>
<dbReference type="Pfam" id="PF22483">
    <property type="entry name" value="Mu-transpos_C_2"/>
    <property type="match status" value="1"/>
</dbReference>
<dbReference type="InterPro" id="IPR017895">
    <property type="entry name" value="HTH_IS408/IS1162_type"/>
</dbReference>
<comment type="similarity">
    <text evidence="1">Belongs to the transposase IS21/IS408/IS1162 family.</text>
</comment>
<protein>
    <submittedName>
        <fullName evidence="4">IS21 family transposase</fullName>
    </submittedName>
</protein>
<evidence type="ECO:0000259" key="2">
    <source>
        <dbReference type="PROSITE" id="PS50532"/>
    </source>
</evidence>
<keyword evidence="5" id="KW-1185">Reference proteome</keyword>
<dbReference type="NCBIfam" id="NF033546">
    <property type="entry name" value="transpos_IS21"/>
    <property type="match status" value="1"/>
</dbReference>
<dbReference type="PANTHER" id="PTHR35004:SF8">
    <property type="entry name" value="TRANSPOSASE RV3428C-RELATED"/>
    <property type="match status" value="1"/>
</dbReference>
<dbReference type="RefSeq" id="WP_099917947.1">
    <property type="nucleotide sequence ID" value="NZ_PDOB01000077.1"/>
</dbReference>
<dbReference type="PROSITE" id="PS50994">
    <property type="entry name" value="INTEGRASE"/>
    <property type="match status" value="1"/>
</dbReference>
<evidence type="ECO:0000313" key="4">
    <source>
        <dbReference type="EMBL" id="PIL37800.1"/>
    </source>
</evidence>
<accession>A0A2G8SVM2</accession>
<comment type="caution">
    <text evidence="4">The sequence shown here is derived from an EMBL/GenBank/DDBJ whole genome shotgun (WGS) entry which is preliminary data.</text>
</comment>
<dbReference type="SUPFAM" id="SSF53098">
    <property type="entry name" value="Ribonuclease H-like"/>
    <property type="match status" value="1"/>
</dbReference>
<evidence type="ECO:0000259" key="3">
    <source>
        <dbReference type="PROSITE" id="PS50994"/>
    </source>
</evidence>
<evidence type="ECO:0000256" key="1">
    <source>
        <dbReference type="ARBA" id="ARBA00009277"/>
    </source>
</evidence>
<sequence length="507" mass="57074">MPAPRITMRKIKDVLRLKLDAKLSHQQIANALGLSKGVVTKYVGLAAAADLDWTAVQDMDEAALERRLMVGSQKARDYVQPDYGRVHHELRRKGMTLMLLWEEHRADYAASQTYAYSQFCDNYRRFAKQLKRSMRQVHRAGEKLFIDYAGPTITLTDGGRAHIFVASMGASSYTYACATPRETMADWLESTARALAFYGGVTQLIVPDNPRAMIADANRYEPRSNDTVLDFARHYGTSILPARPYSPQDKAKAESAVQIVERWIMARLRHQQFGSVHEVNAAMAPLLTRLNDKPFQKLPGSRASTFLEIDAPALLPLPLQRYEMAHFKTVKVHIDYHVEVERHRYSVPQTLVGQVLEARITTAVVELLHRGQRVASHARNSRVGGFTTTPAHMPAAHRAHMEWTPQRLIHWGQSIGPATAEAVTRLMAENRHPEHGYRACLGLLSLAKRYGKVRLEAACMLALQIGACQYRHVRDILTNNCDQSAPATTGEWVSPEHAHLRGPGYYQ</sequence>
<organism evidence="4 5">
    <name type="scientific">Massilia psychrophila</name>
    <dbReference type="NCBI Taxonomy" id="1603353"/>
    <lineage>
        <taxon>Bacteria</taxon>
        <taxon>Pseudomonadati</taxon>
        <taxon>Pseudomonadota</taxon>
        <taxon>Betaproteobacteria</taxon>
        <taxon>Burkholderiales</taxon>
        <taxon>Oxalobacteraceae</taxon>
        <taxon>Telluria group</taxon>
        <taxon>Massilia</taxon>
    </lineage>
</organism>
<dbReference type="Proteomes" id="UP000228593">
    <property type="component" value="Unassembled WGS sequence"/>
</dbReference>
<gene>
    <name evidence="4" type="ORF">CR103_21580</name>
</gene>
<dbReference type="EMBL" id="PDOB01000077">
    <property type="protein sequence ID" value="PIL37800.1"/>
    <property type="molecule type" value="Genomic_DNA"/>
</dbReference>
<reference evidence="4 5" key="1">
    <citation type="submission" date="2017-10" db="EMBL/GenBank/DDBJ databases">
        <title>Massilia psychrophilum sp. nov., a novel purple-pigmented bacterium isolated from Tianshan glacier, Xinjiang Municipality, China.</title>
        <authorList>
            <person name="Wang H."/>
        </authorList>
    </citation>
    <scope>NUCLEOTIDE SEQUENCE [LARGE SCALE GENOMIC DNA]</scope>
    <source>
        <strain evidence="4 5">JCM 30813</strain>
    </source>
</reference>
<dbReference type="Gene3D" id="3.30.420.10">
    <property type="entry name" value="Ribonuclease H-like superfamily/Ribonuclease H"/>
    <property type="match status" value="1"/>
</dbReference>